<feature type="binding site" evidence="12">
    <location>
        <position position="85"/>
    </location>
    <ligand>
        <name>Zn(2+)</name>
        <dbReference type="ChEBI" id="CHEBI:29105"/>
        <label>1</label>
    </ligand>
</feature>
<dbReference type="GO" id="GO:0000287">
    <property type="term" value="F:magnesium ion binding"/>
    <property type="evidence" value="ECO:0007669"/>
    <property type="project" value="UniProtKB-UniRule"/>
</dbReference>
<comment type="subunit">
    <text evidence="12">The RNAP catalytic core consists of 2 alpha, 1 beta, 1 beta' and 1 omega subunit. When a sigma factor is associated with the core the holoenzyme is formed, which can initiate transcription.</text>
</comment>
<dbReference type="InterPro" id="IPR007081">
    <property type="entry name" value="RNA_pol_Rpb1_5"/>
</dbReference>
<dbReference type="NCBIfam" id="TIGR02386">
    <property type="entry name" value="rpoC_TIGR"/>
    <property type="match status" value="1"/>
</dbReference>
<keyword evidence="17" id="KW-1185">Reference proteome</keyword>
<feature type="binding site" evidence="12">
    <location>
        <position position="70"/>
    </location>
    <ligand>
        <name>Zn(2+)</name>
        <dbReference type="ChEBI" id="CHEBI:29105"/>
        <label>1</label>
    </ligand>
</feature>
<comment type="similarity">
    <text evidence="2">In the N-terminal section; belongs to the RNA polymerase beta chain family.</text>
</comment>
<dbReference type="SUPFAM" id="SSF64484">
    <property type="entry name" value="beta and beta-prime subunits of DNA dependent RNA-polymerase"/>
    <property type="match status" value="1"/>
</dbReference>
<dbReference type="Pfam" id="PF00623">
    <property type="entry name" value="RNA_pol_Rpb1_2"/>
    <property type="match status" value="1"/>
</dbReference>
<dbReference type="Gene3D" id="1.10.132.30">
    <property type="match status" value="1"/>
</dbReference>
<dbReference type="Gene3D" id="4.10.860.120">
    <property type="entry name" value="RNA polymerase II, clamp domain"/>
    <property type="match status" value="1"/>
</dbReference>
<dbReference type="PANTHER" id="PTHR19376">
    <property type="entry name" value="DNA-DIRECTED RNA POLYMERASE"/>
    <property type="match status" value="1"/>
</dbReference>
<dbReference type="Gene3D" id="1.10.40.90">
    <property type="match status" value="1"/>
</dbReference>
<dbReference type="Gene3D" id="1.10.274.100">
    <property type="entry name" value="RNA polymerase Rpb1, domain 3"/>
    <property type="match status" value="2"/>
</dbReference>
<evidence type="ECO:0000256" key="4">
    <source>
        <dbReference type="ARBA" id="ARBA00022478"/>
    </source>
</evidence>
<dbReference type="Pfam" id="PF05000">
    <property type="entry name" value="RNA_pol_Rpb1_4"/>
    <property type="match status" value="1"/>
</dbReference>
<keyword evidence="6 12" id="KW-0548">Nucleotidyltransferase</keyword>
<feature type="region of interest" description="Disordered" evidence="14">
    <location>
        <begin position="1406"/>
        <end position="1426"/>
    </location>
</feature>
<dbReference type="InterPro" id="IPR007080">
    <property type="entry name" value="RNA_pol_Rpb1_1"/>
</dbReference>
<dbReference type="FunFam" id="1.10.132.30:FF:000003">
    <property type="entry name" value="DNA-directed RNA polymerase subunit beta"/>
    <property type="match status" value="1"/>
</dbReference>
<comment type="similarity">
    <text evidence="3">In the C-terminal section; belongs to the RNA polymerase beta' chain family.</text>
</comment>
<dbReference type="InterPro" id="IPR038120">
    <property type="entry name" value="Rpb1_funnel_sf"/>
</dbReference>
<evidence type="ECO:0000256" key="3">
    <source>
        <dbReference type="ARBA" id="ARBA00009839"/>
    </source>
</evidence>
<dbReference type="CDD" id="cd01609">
    <property type="entry name" value="RNAP_beta'_N"/>
    <property type="match status" value="1"/>
</dbReference>
<evidence type="ECO:0000313" key="17">
    <source>
        <dbReference type="Proteomes" id="UP000266568"/>
    </source>
</evidence>
<name>A0A397P516_9SPHN</name>
<gene>
    <name evidence="12" type="primary">rpoC</name>
    <name evidence="16" type="ORF">DFR49_2888</name>
</gene>
<dbReference type="Proteomes" id="UP000266568">
    <property type="component" value="Unassembled WGS sequence"/>
</dbReference>
<dbReference type="EMBL" id="QXDC01000003">
    <property type="protein sequence ID" value="RIA44640.1"/>
    <property type="molecule type" value="Genomic_DNA"/>
</dbReference>
<protein>
    <recommendedName>
        <fullName evidence="12">DNA-directed RNA polymerase subunit beta'</fullName>
        <shortName evidence="12">RNAP subunit beta'</shortName>
        <ecNumber evidence="12">2.7.7.6</ecNumber>
    </recommendedName>
    <alternativeName>
        <fullName evidence="12">RNA polymerase subunit beta'</fullName>
    </alternativeName>
    <alternativeName>
        <fullName evidence="12">Transcriptase subunit beta'</fullName>
    </alternativeName>
</protein>
<dbReference type="GO" id="GO:0008270">
    <property type="term" value="F:zinc ion binding"/>
    <property type="evidence" value="ECO:0007669"/>
    <property type="project" value="UniProtKB-UniRule"/>
</dbReference>
<dbReference type="FunFam" id="4.10.860.120:FF:000001">
    <property type="entry name" value="DNA-directed RNA polymerase subunit beta"/>
    <property type="match status" value="1"/>
</dbReference>
<dbReference type="GO" id="GO:0000428">
    <property type="term" value="C:DNA-directed RNA polymerase complex"/>
    <property type="evidence" value="ECO:0007669"/>
    <property type="project" value="UniProtKB-KW"/>
</dbReference>
<evidence type="ECO:0000256" key="12">
    <source>
        <dbReference type="HAMAP-Rule" id="MF_01322"/>
    </source>
</evidence>
<evidence type="ECO:0000259" key="15">
    <source>
        <dbReference type="SMART" id="SM00663"/>
    </source>
</evidence>
<dbReference type="InterPro" id="IPR044893">
    <property type="entry name" value="RNA_pol_Rpb1_clamp_domain"/>
</dbReference>
<evidence type="ECO:0000256" key="9">
    <source>
        <dbReference type="ARBA" id="ARBA00022842"/>
    </source>
</evidence>
<dbReference type="Pfam" id="PF04998">
    <property type="entry name" value="RNA_pol_Rpb1_5"/>
    <property type="match status" value="1"/>
</dbReference>
<comment type="cofactor">
    <cofactor evidence="12">
        <name>Mg(2+)</name>
        <dbReference type="ChEBI" id="CHEBI:18420"/>
    </cofactor>
    <text evidence="12">Binds 1 Mg(2+) ion per subunit.</text>
</comment>
<dbReference type="Gene3D" id="2.40.40.20">
    <property type="match status" value="1"/>
</dbReference>
<comment type="catalytic activity">
    <reaction evidence="11 12 13">
        <text>RNA(n) + a ribonucleoside 5'-triphosphate = RNA(n+1) + diphosphate</text>
        <dbReference type="Rhea" id="RHEA:21248"/>
        <dbReference type="Rhea" id="RHEA-COMP:14527"/>
        <dbReference type="Rhea" id="RHEA-COMP:17342"/>
        <dbReference type="ChEBI" id="CHEBI:33019"/>
        <dbReference type="ChEBI" id="CHEBI:61557"/>
        <dbReference type="ChEBI" id="CHEBI:140395"/>
        <dbReference type="EC" id="2.7.7.6"/>
    </reaction>
</comment>
<evidence type="ECO:0000256" key="14">
    <source>
        <dbReference type="SAM" id="MobiDB-lite"/>
    </source>
</evidence>
<dbReference type="GO" id="GO:0003677">
    <property type="term" value="F:DNA binding"/>
    <property type="evidence" value="ECO:0007669"/>
    <property type="project" value="UniProtKB-UniRule"/>
</dbReference>
<feature type="binding site" evidence="12">
    <location>
        <position position="461"/>
    </location>
    <ligand>
        <name>Mg(2+)</name>
        <dbReference type="ChEBI" id="CHEBI:18420"/>
    </ligand>
</feature>
<evidence type="ECO:0000256" key="2">
    <source>
        <dbReference type="ARBA" id="ARBA00007616"/>
    </source>
</evidence>
<dbReference type="InterPro" id="IPR007083">
    <property type="entry name" value="RNA_pol_Rpb1_4"/>
</dbReference>
<dbReference type="Pfam" id="PF04997">
    <property type="entry name" value="RNA_pol_Rpb1_1"/>
    <property type="match status" value="1"/>
</dbReference>
<dbReference type="InterPro" id="IPR006592">
    <property type="entry name" value="RNA_pol_N"/>
</dbReference>
<dbReference type="RefSeq" id="WP_119036271.1">
    <property type="nucleotide sequence ID" value="NZ_QXDC01000003.1"/>
</dbReference>
<dbReference type="Pfam" id="PF04983">
    <property type="entry name" value="RNA_pol_Rpb1_3"/>
    <property type="match status" value="1"/>
</dbReference>
<organism evidence="16 17">
    <name type="scientific">Hephaestia caeni</name>
    <dbReference type="NCBI Taxonomy" id="645617"/>
    <lineage>
        <taxon>Bacteria</taxon>
        <taxon>Pseudomonadati</taxon>
        <taxon>Pseudomonadota</taxon>
        <taxon>Alphaproteobacteria</taxon>
        <taxon>Sphingomonadales</taxon>
        <taxon>Sphingomonadaceae</taxon>
        <taxon>Hephaestia</taxon>
    </lineage>
</organism>
<evidence type="ECO:0000256" key="10">
    <source>
        <dbReference type="ARBA" id="ARBA00023163"/>
    </source>
</evidence>
<evidence type="ECO:0000256" key="8">
    <source>
        <dbReference type="ARBA" id="ARBA00022833"/>
    </source>
</evidence>
<dbReference type="InterPro" id="IPR042102">
    <property type="entry name" value="RNA_pol_Rpb1_3_sf"/>
</dbReference>
<evidence type="ECO:0000256" key="7">
    <source>
        <dbReference type="ARBA" id="ARBA00022723"/>
    </source>
</evidence>
<keyword evidence="9 12" id="KW-0460">Magnesium</keyword>
<comment type="similarity">
    <text evidence="1 12 13">Belongs to the RNA polymerase beta' chain family.</text>
</comment>
<comment type="function">
    <text evidence="12 13">DNA-dependent RNA polymerase catalyzes the transcription of DNA into RNA using the four ribonucleoside triphosphates as substrates.</text>
</comment>
<dbReference type="CDD" id="cd02655">
    <property type="entry name" value="RNAP_beta'_C"/>
    <property type="match status" value="1"/>
</dbReference>
<dbReference type="Gene3D" id="1.10.1790.20">
    <property type="match status" value="1"/>
</dbReference>
<reference evidence="16 17" key="1">
    <citation type="submission" date="2018-08" db="EMBL/GenBank/DDBJ databases">
        <title>Genomic Encyclopedia of Type Strains, Phase IV (KMG-IV): sequencing the most valuable type-strain genomes for metagenomic binning, comparative biology and taxonomic classification.</title>
        <authorList>
            <person name="Goeker M."/>
        </authorList>
    </citation>
    <scope>NUCLEOTIDE SEQUENCE [LARGE SCALE GENOMIC DNA]</scope>
    <source>
        <strain evidence="16 17">DSM 25527</strain>
    </source>
</reference>
<dbReference type="Gene3D" id="2.40.50.100">
    <property type="match status" value="3"/>
</dbReference>
<keyword evidence="10 12" id="KW-0804">Transcription</keyword>
<dbReference type="GO" id="GO:0003899">
    <property type="term" value="F:DNA-directed RNA polymerase activity"/>
    <property type="evidence" value="ECO:0007669"/>
    <property type="project" value="UniProtKB-UniRule"/>
</dbReference>
<dbReference type="InterPro" id="IPR012754">
    <property type="entry name" value="DNA-dir_RpoC_beta_prime_bact"/>
</dbReference>
<dbReference type="EC" id="2.7.7.6" evidence="12"/>
<dbReference type="PANTHER" id="PTHR19376:SF54">
    <property type="entry name" value="DNA-DIRECTED RNA POLYMERASE SUBUNIT BETA"/>
    <property type="match status" value="1"/>
</dbReference>
<keyword evidence="7 12" id="KW-0479">Metal-binding</keyword>
<feature type="binding site" evidence="12">
    <location>
        <position position="894"/>
    </location>
    <ligand>
        <name>Zn(2+)</name>
        <dbReference type="ChEBI" id="CHEBI:29105"/>
        <label>2</label>
    </ligand>
</feature>
<feature type="binding site" evidence="12">
    <location>
        <position position="465"/>
    </location>
    <ligand>
        <name>Mg(2+)</name>
        <dbReference type="ChEBI" id="CHEBI:18420"/>
    </ligand>
</feature>
<dbReference type="HAMAP" id="MF_01322">
    <property type="entry name" value="RNApol_bact_RpoC"/>
    <property type="match status" value="1"/>
</dbReference>
<sequence>MNELTPFANQAQKPETFDQIQIGIASPDRIRSWSFGEIKKPETINYRTFKPERDGLFCARIFGPIKDYECLCGKYKRMKYKGIVCEKCGVEVTVSKVRRERMGHIELAAPVAHIWFLKSLPSRIGLLLDMQLKQLERVLYFEAYIVIEPGLTPLEKYQLLTEDELLEAQDEYGEDAFSAGIGAEAVRVMLESLDLEGEKQQLLDELATTKSELKPKKIIKRLKVVESFLESGNRPEWMILEVIPVIPPELRPLVPLDGGRFATSDLNDLYRRVINRNNRLKRLMELRAPDIIVRNEKRMLQEAVDALFDNGRRGRTITGANKRPLKSLSDMLKGKQGRFRQNLLGKRVDYSGRSVIVTGPELKLHQCGLPKKMALELFKPFIYARLDAKGLSMTLKQAKKWVEKERKEVWDILDEVIREHPVMLNRAPTLHRLGIQAFEPVLIEGKAIQLHPLVCSAFNADFDGDQMAVHVPLSLEAQLEARVLMMSTNNILSPANGKPIIVPSQDMVLGLYYISMLKEGEPGEGMILADMQEVHQALNAGAVTMHTKITSRVPQTDEDGNSYLKRYETTPGRMLLGECLPKSHKVPFDIVNRLLTKKDVGDVIDEVYRHTGQKETVLFADAIMSLGFRNAFKAGISFGKDDMVIPAAKDGMVEETRTLVKDYEQQYQDGLITQQEKYNKVIDAWSRCGDQVANAMMDEIKAVKRDPETGRELPINSIYMMAHSGARGSQAQMKQLAGMRGLMAKPSGEIIETPIISNFKEGLTVLEYFNSTHGARKGLADTALKTANSGYLTRRLVDVSQDCTIVEEDCGTERALEMKAIVQGGSTIASLGERILGRTTAEDIVDAKSGEVVIASGTLLDEAMIAEIEAIGVQGVKIRSPLVCEAKIGVCAKCYGRDLARGTPVNIGEAVGVIAAQSIGEPGTQLTMRTFHIGGAAQLNEQSNLDAPSDGKAEFRDLRVIEDQRGRRVVTSRSGELAILDDDGRERAVHRIPYGAYLMFDDGHIVTKGDRMAEWDPFTMPVITDTPGTVKYQDLIDGKTLTEQADETTGITQRVVTEYRAAARSKEDLRPRLTLLDKDSGEAGRYIVAPGAVISVEDGAEVKAGDVLARVARESAKTRDITGGLPRVAELFEARKPKENAIIAKVTGRVVFGKDYKAKRKIGIQPEDGGEVVEYLVPKSKAIDVQEGDYVKRGDNLIGGSPDPHDILEVLGIEALSEYMVAEIQEVYRLQGVKINDKHIEVIVRQMLQKVEITDGGDTTLLAGEQVDREEMDAINARLEKKQNPAQGKPILLGITKASLQTRSFISAASFQETTRVLTEAAVQGKQDTLIGLKENVIVGRLIPAGTGAGMNRLRIAATSRDAALRAQQRKLQEALIAANSAAEEHEAELAQDPVDAMVTSDALEKVEVSGDGSDEAAGEYLNKED</sequence>
<dbReference type="InterPro" id="IPR007066">
    <property type="entry name" value="RNA_pol_Rpb1_3"/>
</dbReference>
<dbReference type="GO" id="GO:0006351">
    <property type="term" value="P:DNA-templated transcription"/>
    <property type="evidence" value="ECO:0007669"/>
    <property type="project" value="UniProtKB-UniRule"/>
</dbReference>
<keyword evidence="5 12" id="KW-0808">Transferase</keyword>
<dbReference type="Gene3D" id="1.10.150.390">
    <property type="match status" value="1"/>
</dbReference>
<keyword evidence="8 12" id="KW-0862">Zinc</keyword>
<feature type="binding site" evidence="12">
    <location>
        <position position="891"/>
    </location>
    <ligand>
        <name>Zn(2+)</name>
        <dbReference type="ChEBI" id="CHEBI:29105"/>
        <label>2</label>
    </ligand>
</feature>
<dbReference type="OrthoDB" id="9815296at2"/>
<feature type="binding site" evidence="12">
    <location>
        <position position="72"/>
    </location>
    <ligand>
        <name>Zn(2+)</name>
        <dbReference type="ChEBI" id="CHEBI:29105"/>
        <label>1</label>
    </ligand>
</feature>
<feature type="domain" description="RNA polymerase N-terminal" evidence="15">
    <location>
        <begin position="236"/>
        <end position="515"/>
    </location>
</feature>
<comment type="caution">
    <text evidence="16">The sequence shown here is derived from an EMBL/GenBank/DDBJ whole genome shotgun (WGS) entry which is preliminary data.</text>
</comment>
<dbReference type="InterPro" id="IPR045867">
    <property type="entry name" value="DNA-dir_RpoC_beta_prime"/>
</dbReference>
<feature type="binding site" evidence="12">
    <location>
        <position position="810"/>
    </location>
    <ligand>
        <name>Zn(2+)</name>
        <dbReference type="ChEBI" id="CHEBI:29105"/>
        <label>2</label>
    </ligand>
</feature>
<evidence type="ECO:0000256" key="11">
    <source>
        <dbReference type="ARBA" id="ARBA00048552"/>
    </source>
</evidence>
<keyword evidence="4 12" id="KW-0240">DNA-directed RNA polymerase</keyword>
<feature type="binding site" evidence="12">
    <location>
        <position position="884"/>
    </location>
    <ligand>
        <name>Zn(2+)</name>
        <dbReference type="ChEBI" id="CHEBI:29105"/>
        <label>2</label>
    </ligand>
</feature>
<evidence type="ECO:0000256" key="13">
    <source>
        <dbReference type="RuleBase" id="RU004279"/>
    </source>
</evidence>
<evidence type="ECO:0000256" key="6">
    <source>
        <dbReference type="ARBA" id="ARBA00022695"/>
    </source>
</evidence>
<evidence type="ECO:0000256" key="1">
    <source>
        <dbReference type="ARBA" id="ARBA00006460"/>
    </source>
</evidence>
<accession>A0A397P516</accession>
<feature type="binding site" evidence="12">
    <location>
        <position position="88"/>
    </location>
    <ligand>
        <name>Zn(2+)</name>
        <dbReference type="ChEBI" id="CHEBI:29105"/>
        <label>1</label>
    </ligand>
</feature>
<dbReference type="SMART" id="SM00663">
    <property type="entry name" value="RPOLA_N"/>
    <property type="match status" value="1"/>
</dbReference>
<comment type="cofactor">
    <cofactor evidence="12">
        <name>Zn(2+)</name>
        <dbReference type="ChEBI" id="CHEBI:29105"/>
    </cofactor>
    <text evidence="12">Binds 2 Zn(2+) ions per subunit.</text>
</comment>
<proteinExistence type="inferred from homology"/>
<evidence type="ECO:0000256" key="5">
    <source>
        <dbReference type="ARBA" id="ARBA00022679"/>
    </source>
</evidence>
<evidence type="ECO:0000313" key="16">
    <source>
        <dbReference type="EMBL" id="RIA44640.1"/>
    </source>
</evidence>
<feature type="binding site" evidence="12">
    <location>
        <position position="463"/>
    </location>
    <ligand>
        <name>Mg(2+)</name>
        <dbReference type="ChEBI" id="CHEBI:18420"/>
    </ligand>
</feature>
<dbReference type="InterPro" id="IPR000722">
    <property type="entry name" value="RNA_pol_asu"/>
</dbReference>